<reference evidence="9 10" key="1">
    <citation type="submission" date="2019-10" db="EMBL/GenBank/DDBJ databases">
        <authorList>
            <person name="Dong K."/>
        </authorList>
    </citation>
    <scope>NUCLEOTIDE SEQUENCE [LARGE SCALE GENOMIC DNA]</scope>
    <source>
        <strain evidence="10">dk4302</strain>
    </source>
</reference>
<evidence type="ECO:0000256" key="2">
    <source>
        <dbReference type="ARBA" id="ARBA00022475"/>
    </source>
</evidence>
<feature type="transmembrane region" description="Helical" evidence="8">
    <location>
        <begin position="138"/>
        <end position="158"/>
    </location>
</feature>
<keyword evidence="7" id="KW-0479">Metal-binding</keyword>
<feature type="transmembrane region" description="Helical" evidence="8">
    <location>
        <begin position="164"/>
        <end position="180"/>
    </location>
</feature>
<dbReference type="PANTHER" id="PTHR22926">
    <property type="entry name" value="PHOSPHO-N-ACETYLMURAMOYL-PENTAPEPTIDE-TRANSFERASE"/>
    <property type="match status" value="1"/>
</dbReference>
<feature type="transmembrane region" description="Helical" evidence="8">
    <location>
        <begin position="214"/>
        <end position="232"/>
    </location>
</feature>
<feature type="transmembrane region" description="Helical" evidence="8">
    <location>
        <begin position="187"/>
        <end position="208"/>
    </location>
</feature>
<dbReference type="Pfam" id="PF00953">
    <property type="entry name" value="Glycos_transf_4"/>
    <property type="match status" value="1"/>
</dbReference>
<keyword evidence="10" id="KW-1185">Reference proteome</keyword>
<accession>A0A5Q0QF99</accession>
<comment type="cofactor">
    <cofactor evidence="7">
        <name>Mg(2+)</name>
        <dbReference type="ChEBI" id="CHEBI:18420"/>
    </cofactor>
</comment>
<feature type="transmembrane region" description="Helical" evidence="8">
    <location>
        <begin position="114"/>
        <end position="131"/>
    </location>
</feature>
<sequence>MIYLSVFVLLFALELTYFRIAKKFNIVDRPNSRSSHEEVTLRGGGIIFYFAILLYFVIANFSFPYFVLGLTALAAVSFLDDLYSLSNKIRLSIQFVAVLFLAIELGIISMEWYFLLILFVFVVGVINACNFMDGINGITAAFSLSVVGLLIIVNLNEAFIDQRFLYFVLLSIIVFAFFNFRIRARCFAGDVGSVAIAYIMLFMIGCLVIKTNQLIYLLFLTVYGIDTIWTILQRLINKENIFDAHRSHLYQYLANEAGYNKLLISFSYGVIQFIIGLFVIFIANCDTNIQILFTVILLAIMSTFYLKFKKFIVLRYVKR</sequence>
<dbReference type="GO" id="GO:0046872">
    <property type="term" value="F:metal ion binding"/>
    <property type="evidence" value="ECO:0007669"/>
    <property type="project" value="UniProtKB-KW"/>
</dbReference>
<keyword evidence="6 8" id="KW-0472">Membrane</keyword>
<keyword evidence="2" id="KW-1003">Cell membrane</keyword>
<protein>
    <submittedName>
        <fullName evidence="9">UDP-GlcNAc--UDP-phosphate GlcNAc-1-phosphate transferase</fullName>
    </submittedName>
</protein>
<keyword evidence="3 9" id="KW-0808">Transferase</keyword>
<dbReference type="GO" id="GO:0071555">
    <property type="term" value="P:cell wall organization"/>
    <property type="evidence" value="ECO:0007669"/>
    <property type="project" value="TreeGrafter"/>
</dbReference>
<evidence type="ECO:0000256" key="1">
    <source>
        <dbReference type="ARBA" id="ARBA00004651"/>
    </source>
</evidence>
<dbReference type="GO" id="GO:0009103">
    <property type="term" value="P:lipopolysaccharide biosynthetic process"/>
    <property type="evidence" value="ECO:0007669"/>
    <property type="project" value="TreeGrafter"/>
</dbReference>
<evidence type="ECO:0000256" key="7">
    <source>
        <dbReference type="PIRSR" id="PIRSR600715-1"/>
    </source>
</evidence>
<feature type="binding site" evidence="7">
    <location>
        <position position="190"/>
    </location>
    <ligand>
        <name>Mg(2+)</name>
        <dbReference type="ChEBI" id="CHEBI:18420"/>
    </ligand>
</feature>
<dbReference type="GO" id="GO:0044038">
    <property type="term" value="P:cell wall macromolecule biosynthetic process"/>
    <property type="evidence" value="ECO:0007669"/>
    <property type="project" value="TreeGrafter"/>
</dbReference>
<feature type="transmembrane region" description="Helical" evidence="8">
    <location>
        <begin position="289"/>
        <end position="308"/>
    </location>
</feature>
<keyword evidence="4 8" id="KW-0812">Transmembrane</keyword>
<dbReference type="PANTHER" id="PTHR22926:SF3">
    <property type="entry name" value="UNDECAPRENYL-PHOSPHATE ALPHA-N-ACETYLGLUCOSAMINYL 1-PHOSPHATE TRANSFERASE"/>
    <property type="match status" value="1"/>
</dbReference>
<dbReference type="KEGG" id="sphe:GFH32_17180"/>
<feature type="transmembrane region" description="Helical" evidence="8">
    <location>
        <begin position="262"/>
        <end position="283"/>
    </location>
</feature>
<evidence type="ECO:0000256" key="8">
    <source>
        <dbReference type="SAM" id="Phobius"/>
    </source>
</evidence>
<dbReference type="CDD" id="cd06854">
    <property type="entry name" value="GT_WbpL_WbcO_like"/>
    <property type="match status" value="1"/>
</dbReference>
<proteinExistence type="predicted"/>
<evidence type="ECO:0000313" key="9">
    <source>
        <dbReference type="EMBL" id="QGA28296.1"/>
    </source>
</evidence>
<keyword evidence="5 8" id="KW-1133">Transmembrane helix</keyword>
<organism evidence="9 10">
    <name type="scientific">Sphingobacterium zhuxiongii</name>
    <dbReference type="NCBI Taxonomy" id="2662364"/>
    <lineage>
        <taxon>Bacteria</taxon>
        <taxon>Pseudomonadati</taxon>
        <taxon>Bacteroidota</taxon>
        <taxon>Sphingobacteriia</taxon>
        <taxon>Sphingobacteriales</taxon>
        <taxon>Sphingobacteriaceae</taxon>
        <taxon>Sphingobacterium</taxon>
    </lineage>
</organism>
<evidence type="ECO:0000256" key="4">
    <source>
        <dbReference type="ARBA" id="ARBA00022692"/>
    </source>
</evidence>
<dbReference type="Proteomes" id="UP000326921">
    <property type="component" value="Chromosome"/>
</dbReference>
<comment type="subcellular location">
    <subcellularLocation>
        <location evidence="1">Cell membrane</location>
        <topology evidence="1">Multi-pass membrane protein</topology>
    </subcellularLocation>
</comment>
<evidence type="ECO:0000256" key="6">
    <source>
        <dbReference type="ARBA" id="ARBA00023136"/>
    </source>
</evidence>
<evidence type="ECO:0000256" key="5">
    <source>
        <dbReference type="ARBA" id="ARBA00022989"/>
    </source>
</evidence>
<dbReference type="GO" id="GO:0016780">
    <property type="term" value="F:phosphotransferase activity, for other substituted phosphate groups"/>
    <property type="evidence" value="ECO:0007669"/>
    <property type="project" value="InterPro"/>
</dbReference>
<evidence type="ECO:0000313" key="10">
    <source>
        <dbReference type="Proteomes" id="UP000326921"/>
    </source>
</evidence>
<name>A0A5Q0QF99_9SPHI</name>
<evidence type="ECO:0000256" key="3">
    <source>
        <dbReference type="ARBA" id="ARBA00022679"/>
    </source>
</evidence>
<dbReference type="EMBL" id="CP045652">
    <property type="protein sequence ID" value="QGA28296.1"/>
    <property type="molecule type" value="Genomic_DNA"/>
</dbReference>
<dbReference type="InterPro" id="IPR000715">
    <property type="entry name" value="Glycosyl_transferase_4"/>
</dbReference>
<feature type="transmembrane region" description="Helical" evidence="8">
    <location>
        <begin position="91"/>
        <end position="108"/>
    </location>
</feature>
<feature type="transmembrane region" description="Helical" evidence="8">
    <location>
        <begin position="46"/>
        <end position="79"/>
    </location>
</feature>
<keyword evidence="7" id="KW-0460">Magnesium</keyword>
<dbReference type="GO" id="GO:0005886">
    <property type="term" value="C:plasma membrane"/>
    <property type="evidence" value="ECO:0007669"/>
    <property type="project" value="UniProtKB-SubCell"/>
</dbReference>
<gene>
    <name evidence="9" type="ORF">GFH32_17180</name>
</gene>
<dbReference type="AlphaFoldDB" id="A0A5Q0QF99"/>
<feature type="binding site" evidence="7">
    <location>
        <position position="130"/>
    </location>
    <ligand>
        <name>Mg(2+)</name>
        <dbReference type="ChEBI" id="CHEBI:18420"/>
    </ligand>
</feature>